<evidence type="ECO:0000256" key="4">
    <source>
        <dbReference type="PROSITE-ProRule" id="PRU00335"/>
    </source>
</evidence>
<dbReference type="InterPro" id="IPR036271">
    <property type="entry name" value="Tet_transcr_reg_TetR-rel_C_sf"/>
</dbReference>
<evidence type="ECO:0000256" key="1">
    <source>
        <dbReference type="ARBA" id="ARBA00023015"/>
    </source>
</evidence>
<gene>
    <name evidence="6" type="ORF">GCM10022255_115330</name>
</gene>
<proteinExistence type="predicted"/>
<dbReference type="SUPFAM" id="SSF46689">
    <property type="entry name" value="Homeodomain-like"/>
    <property type="match status" value="1"/>
</dbReference>
<accession>A0ABP8DW13</accession>
<dbReference type="PANTHER" id="PTHR30055">
    <property type="entry name" value="HTH-TYPE TRANSCRIPTIONAL REGULATOR RUTR"/>
    <property type="match status" value="1"/>
</dbReference>
<reference evidence="7" key="1">
    <citation type="journal article" date="2019" name="Int. J. Syst. Evol. Microbiol.">
        <title>The Global Catalogue of Microorganisms (GCM) 10K type strain sequencing project: providing services to taxonomists for standard genome sequencing and annotation.</title>
        <authorList>
            <consortium name="The Broad Institute Genomics Platform"/>
            <consortium name="The Broad Institute Genome Sequencing Center for Infectious Disease"/>
            <person name="Wu L."/>
            <person name="Ma J."/>
        </authorList>
    </citation>
    <scope>NUCLEOTIDE SEQUENCE [LARGE SCALE GENOMIC DNA]</scope>
    <source>
        <strain evidence="7">JCM 17441</strain>
    </source>
</reference>
<organism evidence="6 7">
    <name type="scientific">Dactylosporangium darangshiense</name>
    <dbReference type="NCBI Taxonomy" id="579108"/>
    <lineage>
        <taxon>Bacteria</taxon>
        <taxon>Bacillati</taxon>
        <taxon>Actinomycetota</taxon>
        <taxon>Actinomycetes</taxon>
        <taxon>Micromonosporales</taxon>
        <taxon>Micromonosporaceae</taxon>
        <taxon>Dactylosporangium</taxon>
    </lineage>
</organism>
<feature type="DNA-binding region" description="H-T-H motif" evidence="4">
    <location>
        <begin position="36"/>
        <end position="55"/>
    </location>
</feature>
<dbReference type="InterPro" id="IPR001647">
    <property type="entry name" value="HTH_TetR"/>
</dbReference>
<protein>
    <submittedName>
        <fullName evidence="6">TetR/AcrR family transcriptional regulator</fullName>
    </submittedName>
</protein>
<evidence type="ECO:0000256" key="2">
    <source>
        <dbReference type="ARBA" id="ARBA00023125"/>
    </source>
</evidence>
<evidence type="ECO:0000256" key="3">
    <source>
        <dbReference type="ARBA" id="ARBA00023163"/>
    </source>
</evidence>
<keyword evidence="1" id="KW-0805">Transcription regulation</keyword>
<name>A0ABP8DW13_9ACTN</name>
<dbReference type="InterPro" id="IPR009057">
    <property type="entry name" value="Homeodomain-like_sf"/>
</dbReference>
<dbReference type="RefSeq" id="WP_345144597.1">
    <property type="nucleotide sequence ID" value="NZ_BAABAT010000104.1"/>
</dbReference>
<evidence type="ECO:0000313" key="7">
    <source>
        <dbReference type="Proteomes" id="UP001500620"/>
    </source>
</evidence>
<evidence type="ECO:0000313" key="6">
    <source>
        <dbReference type="EMBL" id="GAA4264170.1"/>
    </source>
</evidence>
<keyword evidence="2 4" id="KW-0238">DNA-binding</keyword>
<keyword evidence="3" id="KW-0804">Transcription</keyword>
<dbReference type="PROSITE" id="PS50977">
    <property type="entry name" value="HTH_TETR_2"/>
    <property type="match status" value="1"/>
</dbReference>
<dbReference type="EMBL" id="BAABAT010000104">
    <property type="protein sequence ID" value="GAA4264170.1"/>
    <property type="molecule type" value="Genomic_DNA"/>
</dbReference>
<dbReference type="Pfam" id="PF00440">
    <property type="entry name" value="TetR_N"/>
    <property type="match status" value="1"/>
</dbReference>
<keyword evidence="7" id="KW-1185">Reference proteome</keyword>
<dbReference type="Proteomes" id="UP001500620">
    <property type="component" value="Unassembled WGS sequence"/>
</dbReference>
<dbReference type="PRINTS" id="PR00455">
    <property type="entry name" value="HTHTETR"/>
</dbReference>
<sequence>MTDRLPHMLRSDAQENRDRVLDAARALFSERGLDVPMREIARRADVGAATLYRRFATKQALIDQAFTHEVEQCRAIVRDAWADPDPWRGMCSVVQGLAELNAQNQGFVDAFMTALPGAIDFAAHRADMVRMIADLCRRAKQTDTLRPDFVLDDFILVLMAGRGLSAAPPDVRLAAARRFAALALEAFRASPTAATLPPPARFAPAVLAE</sequence>
<comment type="caution">
    <text evidence="6">The sequence shown here is derived from an EMBL/GenBank/DDBJ whole genome shotgun (WGS) entry which is preliminary data.</text>
</comment>
<dbReference type="InterPro" id="IPR050109">
    <property type="entry name" value="HTH-type_TetR-like_transc_reg"/>
</dbReference>
<dbReference type="PANTHER" id="PTHR30055:SF234">
    <property type="entry name" value="HTH-TYPE TRANSCRIPTIONAL REGULATOR BETI"/>
    <property type="match status" value="1"/>
</dbReference>
<feature type="domain" description="HTH tetR-type" evidence="5">
    <location>
        <begin position="14"/>
        <end position="73"/>
    </location>
</feature>
<dbReference type="Gene3D" id="1.10.357.10">
    <property type="entry name" value="Tetracycline Repressor, domain 2"/>
    <property type="match status" value="1"/>
</dbReference>
<evidence type="ECO:0000259" key="5">
    <source>
        <dbReference type="PROSITE" id="PS50977"/>
    </source>
</evidence>
<dbReference type="SUPFAM" id="SSF48498">
    <property type="entry name" value="Tetracyclin repressor-like, C-terminal domain"/>
    <property type="match status" value="1"/>
</dbReference>